<reference evidence="1" key="1">
    <citation type="submission" date="2022-10" db="EMBL/GenBank/DDBJ databases">
        <authorList>
            <person name="Chen Y."/>
            <person name="Dougan E. K."/>
            <person name="Chan C."/>
            <person name="Rhodes N."/>
            <person name="Thang M."/>
        </authorList>
    </citation>
    <scope>NUCLEOTIDE SEQUENCE</scope>
</reference>
<sequence length="142" mass="15749">MLRVDCVTEAASAEMLASAMASAGMPPEEIHQANPLDVLHHFEQLLPPKLTRMLSTGSFVESCLADFQEVSGGKQLPIEDAATMVCTLVNSLRIEPSLALSEERCLRLAQKYDVDSLFYVGPQEFLDLLRYVVVVRHSETLR</sequence>
<keyword evidence="3" id="KW-1185">Reference proteome</keyword>
<name>A0A9P1BH31_9DINO</name>
<dbReference type="Proteomes" id="UP001152797">
    <property type="component" value="Unassembled WGS sequence"/>
</dbReference>
<protein>
    <submittedName>
        <fullName evidence="1">Uncharacterized protein</fullName>
    </submittedName>
</protein>
<dbReference type="EMBL" id="CAMXCT030000023">
    <property type="protein sequence ID" value="CAL4759927.1"/>
    <property type="molecule type" value="Genomic_DNA"/>
</dbReference>
<gene>
    <name evidence="1" type="ORF">C1SCF055_LOCUS1184</name>
</gene>
<organism evidence="1">
    <name type="scientific">Cladocopium goreaui</name>
    <dbReference type="NCBI Taxonomy" id="2562237"/>
    <lineage>
        <taxon>Eukaryota</taxon>
        <taxon>Sar</taxon>
        <taxon>Alveolata</taxon>
        <taxon>Dinophyceae</taxon>
        <taxon>Suessiales</taxon>
        <taxon>Symbiodiniaceae</taxon>
        <taxon>Cladocopium</taxon>
    </lineage>
</organism>
<evidence type="ECO:0000313" key="1">
    <source>
        <dbReference type="EMBL" id="CAI3972615.1"/>
    </source>
</evidence>
<proteinExistence type="predicted"/>
<dbReference type="EMBL" id="CAMXCT010000023">
    <property type="protein sequence ID" value="CAI3972615.1"/>
    <property type="molecule type" value="Genomic_DNA"/>
</dbReference>
<dbReference type="EMBL" id="CAMXCT020000023">
    <property type="protein sequence ID" value="CAL1125990.1"/>
    <property type="molecule type" value="Genomic_DNA"/>
</dbReference>
<accession>A0A9P1BH31</accession>
<dbReference type="AlphaFoldDB" id="A0A9P1BH31"/>
<evidence type="ECO:0000313" key="2">
    <source>
        <dbReference type="EMBL" id="CAL1125990.1"/>
    </source>
</evidence>
<evidence type="ECO:0000313" key="3">
    <source>
        <dbReference type="Proteomes" id="UP001152797"/>
    </source>
</evidence>
<dbReference type="OrthoDB" id="10507689at2759"/>
<comment type="caution">
    <text evidence="1">The sequence shown here is derived from an EMBL/GenBank/DDBJ whole genome shotgun (WGS) entry which is preliminary data.</text>
</comment>
<reference evidence="2" key="2">
    <citation type="submission" date="2024-04" db="EMBL/GenBank/DDBJ databases">
        <authorList>
            <person name="Chen Y."/>
            <person name="Shah S."/>
            <person name="Dougan E. K."/>
            <person name="Thang M."/>
            <person name="Chan C."/>
        </authorList>
    </citation>
    <scope>NUCLEOTIDE SEQUENCE [LARGE SCALE GENOMIC DNA]</scope>
</reference>